<reference evidence="3" key="1">
    <citation type="journal article" date="2019" name="Int. J. Syst. Evol. Microbiol.">
        <title>The Global Catalogue of Microorganisms (GCM) 10K type strain sequencing project: providing services to taxonomists for standard genome sequencing and annotation.</title>
        <authorList>
            <consortium name="The Broad Institute Genomics Platform"/>
            <consortium name="The Broad Institute Genome Sequencing Center for Infectious Disease"/>
            <person name="Wu L."/>
            <person name="Ma J."/>
        </authorList>
    </citation>
    <scope>NUCLEOTIDE SEQUENCE [LARGE SCALE GENOMIC DNA]</scope>
    <source>
        <strain evidence="3">TBRC 7912</strain>
    </source>
</reference>
<keyword evidence="1" id="KW-0812">Transmembrane</keyword>
<evidence type="ECO:0000256" key="1">
    <source>
        <dbReference type="SAM" id="Phobius"/>
    </source>
</evidence>
<keyword evidence="1" id="KW-0472">Membrane</keyword>
<comment type="caution">
    <text evidence="2">The sequence shown here is derived from an EMBL/GenBank/DDBJ whole genome shotgun (WGS) entry which is preliminary data.</text>
</comment>
<evidence type="ECO:0000313" key="2">
    <source>
        <dbReference type="EMBL" id="MFC3979681.1"/>
    </source>
</evidence>
<accession>A0ABV8ETQ7</accession>
<dbReference type="Proteomes" id="UP001595698">
    <property type="component" value="Unassembled WGS sequence"/>
</dbReference>
<dbReference type="EMBL" id="JBHSBC010000004">
    <property type="protein sequence ID" value="MFC3979681.1"/>
    <property type="molecule type" value="Genomic_DNA"/>
</dbReference>
<gene>
    <name evidence="2" type="ORF">ACFOYY_06105</name>
</gene>
<dbReference type="RefSeq" id="WP_386188506.1">
    <property type="nucleotide sequence ID" value="NZ_JBHSBC010000004.1"/>
</dbReference>
<feature type="transmembrane region" description="Helical" evidence="1">
    <location>
        <begin position="42"/>
        <end position="58"/>
    </location>
</feature>
<keyword evidence="3" id="KW-1185">Reference proteome</keyword>
<feature type="transmembrane region" description="Helical" evidence="1">
    <location>
        <begin position="65"/>
        <end position="87"/>
    </location>
</feature>
<organism evidence="2 3">
    <name type="scientific">Streptosporangium jomthongense</name>
    <dbReference type="NCBI Taxonomy" id="1193683"/>
    <lineage>
        <taxon>Bacteria</taxon>
        <taxon>Bacillati</taxon>
        <taxon>Actinomycetota</taxon>
        <taxon>Actinomycetes</taxon>
        <taxon>Streptosporangiales</taxon>
        <taxon>Streptosporangiaceae</taxon>
        <taxon>Streptosporangium</taxon>
    </lineage>
</organism>
<proteinExistence type="predicted"/>
<name>A0ABV8ETQ7_9ACTN</name>
<evidence type="ECO:0000313" key="3">
    <source>
        <dbReference type="Proteomes" id="UP001595698"/>
    </source>
</evidence>
<sequence>MTALLALLAVLTVRPTSTDARTLAQLVAAVRAAGWARVTGRALQITVVALLLVMAVAARMRWHTAAAIGSLAVLLAASVATLGTAQLPGGVS</sequence>
<keyword evidence="1" id="KW-1133">Transmembrane helix</keyword>
<protein>
    <submittedName>
        <fullName evidence="2">Uncharacterized protein</fullName>
    </submittedName>
</protein>